<gene>
    <name evidence="1" type="ORF">Ocin01_18621</name>
</gene>
<protein>
    <submittedName>
        <fullName evidence="1">Uncharacterized protein</fullName>
    </submittedName>
</protein>
<evidence type="ECO:0000313" key="1">
    <source>
        <dbReference type="EMBL" id="ODM88061.1"/>
    </source>
</evidence>
<comment type="caution">
    <text evidence="1">The sequence shown here is derived from an EMBL/GenBank/DDBJ whole genome shotgun (WGS) entry which is preliminary data.</text>
</comment>
<dbReference type="Proteomes" id="UP000094527">
    <property type="component" value="Unassembled WGS sequence"/>
</dbReference>
<dbReference type="AlphaFoldDB" id="A0A1D2M579"/>
<reference evidence="1 2" key="1">
    <citation type="journal article" date="2016" name="Genome Biol. Evol.">
        <title>Gene Family Evolution Reflects Adaptation to Soil Environmental Stressors in the Genome of the Collembolan Orchesella cincta.</title>
        <authorList>
            <person name="Faddeeva-Vakhrusheva A."/>
            <person name="Derks M.F."/>
            <person name="Anvar S.Y."/>
            <person name="Agamennone V."/>
            <person name="Suring W."/>
            <person name="Smit S."/>
            <person name="van Straalen N.M."/>
            <person name="Roelofs D."/>
        </authorList>
    </citation>
    <scope>NUCLEOTIDE SEQUENCE [LARGE SCALE GENOMIC DNA]</scope>
    <source>
        <tissue evidence="1">Mixed pool</tissue>
    </source>
</reference>
<sequence length="73" mass="8173">MMSAALFGTKLPLPEKVITSEAQTHNGSVHYKDDGKVNMYTDWRAATVKLQQLDVSPDRCKEIMMIPSIAHIL</sequence>
<accession>A0A1D2M579</accession>
<organism evidence="1 2">
    <name type="scientific">Orchesella cincta</name>
    <name type="common">Springtail</name>
    <name type="synonym">Podura cincta</name>
    <dbReference type="NCBI Taxonomy" id="48709"/>
    <lineage>
        <taxon>Eukaryota</taxon>
        <taxon>Metazoa</taxon>
        <taxon>Ecdysozoa</taxon>
        <taxon>Arthropoda</taxon>
        <taxon>Hexapoda</taxon>
        <taxon>Collembola</taxon>
        <taxon>Entomobryomorpha</taxon>
        <taxon>Entomobryoidea</taxon>
        <taxon>Orchesellidae</taxon>
        <taxon>Orchesellinae</taxon>
        <taxon>Orchesella</taxon>
    </lineage>
</organism>
<dbReference type="EMBL" id="LJIJ01004173">
    <property type="protein sequence ID" value="ODM88061.1"/>
    <property type="molecule type" value="Genomic_DNA"/>
</dbReference>
<proteinExistence type="predicted"/>
<evidence type="ECO:0000313" key="2">
    <source>
        <dbReference type="Proteomes" id="UP000094527"/>
    </source>
</evidence>
<name>A0A1D2M579_ORCCI</name>
<keyword evidence="2" id="KW-1185">Reference proteome</keyword>